<dbReference type="Pfam" id="PF24412">
    <property type="entry name" value="DUF7546"/>
    <property type="match status" value="1"/>
</dbReference>
<dbReference type="Proteomes" id="UP000509750">
    <property type="component" value="Chromosome"/>
</dbReference>
<dbReference type="GeneID" id="56028875"/>
<dbReference type="RefSeq" id="WP_179169171.1">
    <property type="nucleotide sequence ID" value="NZ_CP058529.1"/>
</dbReference>
<feature type="transmembrane region" description="Helical" evidence="1">
    <location>
        <begin position="119"/>
        <end position="146"/>
    </location>
</feature>
<feature type="transmembrane region" description="Helical" evidence="1">
    <location>
        <begin position="158"/>
        <end position="183"/>
    </location>
</feature>
<sequence length="225" mass="22791">MAASVAGRDLTVSRESILLGTLAVNVELAFVVGYFAFTDATLTSPLFTIYGLLWVNVALLVFARYSPPNGSPSARRRAALVSVGYLGLLSVFGGIVGPPTPTTPSGLGIAFLPPGWGPALVYGGNVVAAVLMPAKVLGYAALAYLLYGTLVETAGAGLAGLLGLFSCVSCAFPILAGIAASLFGGGGALLAAATGIGYGPSTLVFLVTVALLWWRPGFETFGASR</sequence>
<feature type="transmembrane region" description="Helical" evidence="1">
    <location>
        <begin position="189"/>
        <end position="214"/>
    </location>
</feature>
<keyword evidence="1" id="KW-0812">Transmembrane</keyword>
<protein>
    <submittedName>
        <fullName evidence="2">Uncharacterized protein</fullName>
    </submittedName>
</protein>
<dbReference type="KEGG" id="halg:HUG10_08540"/>
<name>A0A7D5KFE7_9EURY</name>
<accession>A0A7D5KFE7</accession>
<gene>
    <name evidence="2" type="ORF">HUG10_08540</name>
</gene>
<dbReference type="AlphaFoldDB" id="A0A7D5KFE7"/>
<dbReference type="InterPro" id="IPR055968">
    <property type="entry name" value="DUF7546"/>
</dbReference>
<evidence type="ECO:0000313" key="3">
    <source>
        <dbReference type="Proteomes" id="UP000509750"/>
    </source>
</evidence>
<reference evidence="2 3" key="1">
    <citation type="submission" date="2020-07" db="EMBL/GenBank/DDBJ databases">
        <title>Gai3-2, isolated from salt lake.</title>
        <authorList>
            <person name="Cui H."/>
            <person name="Shi X."/>
        </authorList>
    </citation>
    <scope>NUCLEOTIDE SEQUENCE [LARGE SCALE GENOMIC DNA]</scope>
    <source>
        <strain evidence="2 3">Gai3-2</strain>
    </source>
</reference>
<feature type="transmembrane region" description="Helical" evidence="1">
    <location>
        <begin position="78"/>
        <end position="99"/>
    </location>
</feature>
<dbReference type="OrthoDB" id="308076at2157"/>
<keyword evidence="1" id="KW-1133">Transmembrane helix</keyword>
<proteinExistence type="predicted"/>
<feature type="transmembrane region" description="Helical" evidence="1">
    <location>
        <begin position="49"/>
        <end position="66"/>
    </location>
</feature>
<keyword evidence="1" id="KW-0472">Membrane</keyword>
<evidence type="ECO:0000256" key="1">
    <source>
        <dbReference type="SAM" id="Phobius"/>
    </source>
</evidence>
<dbReference type="EMBL" id="CP058529">
    <property type="protein sequence ID" value="QLG27596.1"/>
    <property type="molecule type" value="Genomic_DNA"/>
</dbReference>
<feature type="transmembrane region" description="Helical" evidence="1">
    <location>
        <begin position="17"/>
        <end position="37"/>
    </location>
</feature>
<organism evidence="2 3">
    <name type="scientific">Halorarum halophilum</name>
    <dbReference type="NCBI Taxonomy" id="2743090"/>
    <lineage>
        <taxon>Archaea</taxon>
        <taxon>Methanobacteriati</taxon>
        <taxon>Methanobacteriota</taxon>
        <taxon>Stenosarchaea group</taxon>
        <taxon>Halobacteria</taxon>
        <taxon>Halobacteriales</taxon>
        <taxon>Haloferacaceae</taxon>
        <taxon>Halorarum</taxon>
    </lineage>
</organism>
<evidence type="ECO:0000313" key="2">
    <source>
        <dbReference type="EMBL" id="QLG27596.1"/>
    </source>
</evidence>
<keyword evidence="3" id="KW-1185">Reference proteome</keyword>